<evidence type="ECO:0000313" key="2">
    <source>
        <dbReference type="EMBL" id="MFC5491874.1"/>
    </source>
</evidence>
<accession>A0ABW0MYB6</accession>
<dbReference type="Proteomes" id="UP001595956">
    <property type="component" value="Unassembled WGS sequence"/>
</dbReference>
<evidence type="ECO:0000256" key="1">
    <source>
        <dbReference type="SAM" id="MobiDB-lite"/>
    </source>
</evidence>
<dbReference type="EMBL" id="JBHSMD010000001">
    <property type="protein sequence ID" value="MFC5491874.1"/>
    <property type="molecule type" value="Genomic_DNA"/>
</dbReference>
<comment type="caution">
    <text evidence="2">The sequence shown here is derived from an EMBL/GenBank/DDBJ whole genome shotgun (WGS) entry which is preliminary data.</text>
</comment>
<protein>
    <submittedName>
        <fullName evidence="2">Collagen-like protein</fullName>
    </submittedName>
</protein>
<gene>
    <name evidence="2" type="ORF">ACFPKY_02105</name>
</gene>
<proteinExistence type="predicted"/>
<name>A0ABW0MYB6_9ACTN</name>
<feature type="region of interest" description="Disordered" evidence="1">
    <location>
        <begin position="54"/>
        <end position="95"/>
    </location>
</feature>
<reference evidence="3" key="1">
    <citation type="journal article" date="2019" name="Int. J. Syst. Evol. Microbiol.">
        <title>The Global Catalogue of Microorganisms (GCM) 10K type strain sequencing project: providing services to taxonomists for standard genome sequencing and annotation.</title>
        <authorList>
            <consortium name="The Broad Institute Genomics Platform"/>
            <consortium name="The Broad Institute Genome Sequencing Center for Infectious Disease"/>
            <person name="Wu L."/>
            <person name="Ma J."/>
        </authorList>
    </citation>
    <scope>NUCLEOTIDE SEQUENCE [LARGE SCALE GENOMIC DNA]</scope>
    <source>
        <strain evidence="3">KACC 13778</strain>
    </source>
</reference>
<feature type="compositionally biased region" description="Low complexity" evidence="1">
    <location>
        <begin position="55"/>
        <end position="84"/>
    </location>
</feature>
<organism evidence="2 3">
    <name type="scientific">Nocardioides caricicola</name>
    <dbReference type="NCBI Taxonomy" id="634770"/>
    <lineage>
        <taxon>Bacteria</taxon>
        <taxon>Bacillati</taxon>
        <taxon>Actinomycetota</taxon>
        <taxon>Actinomycetes</taxon>
        <taxon>Propionibacteriales</taxon>
        <taxon>Nocardioidaceae</taxon>
        <taxon>Nocardioides</taxon>
    </lineage>
</organism>
<keyword evidence="3" id="KW-1185">Reference proteome</keyword>
<sequence>MLALLLVGVGAATAAQRARAGDGVINGCVHKKTGVLRVASTCLKAERAISWNQKGPAGEAGAPGAPGADGARGAPGPRGVPGPAGTVGSIDELDGTPCRDGDGVLSVEYAGTAVELTCDLLTVSVTKQGSTLPEITGDPVGLTCPAGTATCSTGRMEDGDETTLRAHLPDLWVSLLSDDGALTSPDARPGWTGCTPIWTDPAVPSCRATSPSSVEVDFAPVRQHFRSQVLAKVGAREAQVEACAADFVGILPDPQVPCRGGFRGVANDFGSPGGEFVQSVTVGAFGVITVDAGGIAGYYVRTPVWHADTETFTWTTSGRCADADVDLC</sequence>
<evidence type="ECO:0000313" key="3">
    <source>
        <dbReference type="Proteomes" id="UP001595956"/>
    </source>
</evidence>
<dbReference type="RefSeq" id="WP_345181407.1">
    <property type="nucleotide sequence ID" value="NZ_BAABFQ010000008.1"/>
</dbReference>